<sequence length="952" mass="106203">MKKHLYLYRYVLSCLVVFSLLCVHIRAFAQATPSQSRLVTLTAHSDSVAKISQAEKLYLQTDKPDYVTGDTLWFKAYIFNAPTFLLSAQSGILHIDIAADSNRVVKQYIFAVARGVAWGDIPLNEKDFTPGEYTLRAYTNWMRNFPAEVFFYKHFRVAGYGENSWLINSQIGINPANNVRARLQLTDINKSPFADSLLQLKVFNGKRALYKQSVKTDHTGLVDVNFLLPDKAVNPQIQVENEDKTRKAIVPVTTNATGDVDLQFMPEGGAFVGGLHNLVGFKALGEDGRGRDVTGVIVDRSGKQVASFAPAHKGMGSFELTPQAGETYTASVNLSPGITKNYTLPPVTASGTSLHLENPMESDSVGVTISCTADLARPGNQYFLIAKARGLVCYAAAFSFEKGNVIRHRIAKSLFPSGITHFILATSGGQPLNERLVFIDHYDGLHINIEPGQAFYATKDSIALQLNVTNAAGQPVSGNFSLAVTDDTQVRADTPNNIVTRMLLTSDLKGYVEDAAWYFKNDTTAWKALDNLLLTQGWVSYEPAGKTMPFAAEKEYTVSGKVDNVFGSALKRSPVILLSKSPAIVMDTVTDNYGKFIFNGFPRVDTAVFILQARTKHGKSFNVNIDMDEFVPPLFTAPVYPLAIPWYVNTDTTRINQVKSNIRMREQEYNPGGGKMLKEVKITAKKTVKGSENLNGPGNADIVVDEKELEAAGKKTFFQLFEEKIKGFRESSFPTPNWLNRKDFREVTEFENNYITHGGGSGWYFIYDRPVILIIDGIDIDDLFPKFTFGDFKLYLKSHSAEDIKGIEVNISPQYYSNYLRRGKWMMAPVMERSVREFAFIEVTTRYGHSALIKNTPGTFLFKPLALSWPRQFYKPKYKLNDTLRMADLRPTIDWEPNINTDTAGKATVTFYAGTEPRTYTIIAEGTDLNGNLGTVRRKLVINKRNTAEKSK</sequence>
<dbReference type="KEGG" id="mgin:FRZ54_14535"/>
<name>A0A5B8UXX0_9SPHI</name>
<evidence type="ECO:0000256" key="1">
    <source>
        <dbReference type="SAM" id="SignalP"/>
    </source>
</evidence>
<dbReference type="EMBL" id="CP042436">
    <property type="protein sequence ID" value="QEC63738.1"/>
    <property type="molecule type" value="Genomic_DNA"/>
</dbReference>
<evidence type="ECO:0000313" key="3">
    <source>
        <dbReference type="Proteomes" id="UP000321479"/>
    </source>
</evidence>
<evidence type="ECO:0008006" key="4">
    <source>
        <dbReference type="Google" id="ProtNLM"/>
    </source>
</evidence>
<feature type="chain" id="PRO_5022802240" description="Carboxypeptidase regulatory-like domain-containing protein" evidence="1">
    <location>
        <begin position="30"/>
        <end position="952"/>
    </location>
</feature>
<gene>
    <name evidence="2" type="ORF">FRZ54_14535</name>
</gene>
<protein>
    <recommendedName>
        <fullName evidence="4">Carboxypeptidase regulatory-like domain-containing protein</fullName>
    </recommendedName>
</protein>
<dbReference type="Gene3D" id="2.60.40.1930">
    <property type="match status" value="1"/>
</dbReference>
<organism evidence="2 3">
    <name type="scientific">Mucilaginibacter ginsenosidivorans</name>
    <dbReference type="NCBI Taxonomy" id="398053"/>
    <lineage>
        <taxon>Bacteria</taxon>
        <taxon>Pseudomonadati</taxon>
        <taxon>Bacteroidota</taxon>
        <taxon>Sphingobacteriia</taxon>
        <taxon>Sphingobacteriales</taxon>
        <taxon>Sphingobacteriaceae</taxon>
        <taxon>Mucilaginibacter</taxon>
    </lineage>
</organism>
<dbReference type="AlphaFoldDB" id="A0A5B8UXX0"/>
<evidence type="ECO:0000313" key="2">
    <source>
        <dbReference type="EMBL" id="QEC63738.1"/>
    </source>
</evidence>
<keyword evidence="3" id="KW-1185">Reference proteome</keyword>
<keyword evidence="1" id="KW-0732">Signal</keyword>
<feature type="signal peptide" evidence="1">
    <location>
        <begin position="1"/>
        <end position="29"/>
    </location>
</feature>
<dbReference type="Proteomes" id="UP000321479">
    <property type="component" value="Chromosome"/>
</dbReference>
<dbReference type="RefSeq" id="WP_147032312.1">
    <property type="nucleotide sequence ID" value="NZ_CP042436.1"/>
</dbReference>
<accession>A0A5B8UXX0</accession>
<reference evidence="2 3" key="1">
    <citation type="journal article" date="2017" name="Curr. Microbiol.">
        <title>Mucilaginibacter ginsenosidivorans sp. nov., Isolated from Soil of Ginseng Field.</title>
        <authorList>
            <person name="Kim M.M."/>
            <person name="Siddiqi M.Z."/>
            <person name="Im W.T."/>
        </authorList>
    </citation>
    <scope>NUCLEOTIDE SEQUENCE [LARGE SCALE GENOMIC DNA]</scope>
    <source>
        <strain evidence="2 3">Gsoil 3017</strain>
    </source>
</reference>
<dbReference type="OrthoDB" id="609485at2"/>
<proteinExistence type="predicted"/>